<dbReference type="HOGENOM" id="CLU_817390_0_0_1"/>
<evidence type="ECO:0000313" key="3">
    <source>
        <dbReference type="EMBL" id="CDM85291.1"/>
    </source>
</evidence>
<feature type="region of interest" description="Disordered" evidence="1">
    <location>
        <begin position="225"/>
        <end position="249"/>
    </location>
</feature>
<organism evidence="3">
    <name type="scientific">Triticum aestivum</name>
    <name type="common">Wheat</name>
    <dbReference type="NCBI Taxonomy" id="4565"/>
    <lineage>
        <taxon>Eukaryota</taxon>
        <taxon>Viridiplantae</taxon>
        <taxon>Streptophyta</taxon>
        <taxon>Embryophyta</taxon>
        <taxon>Tracheophyta</taxon>
        <taxon>Spermatophyta</taxon>
        <taxon>Magnoliopsida</taxon>
        <taxon>Liliopsida</taxon>
        <taxon>Poales</taxon>
        <taxon>Poaceae</taxon>
        <taxon>BOP clade</taxon>
        <taxon>Pooideae</taxon>
        <taxon>Triticodae</taxon>
        <taxon>Triticeae</taxon>
        <taxon>Triticinae</taxon>
        <taxon>Triticum</taxon>
    </lineage>
</organism>
<name>A0A077RWW9_WHEAT</name>
<keyword evidence="2" id="KW-0472">Membrane</keyword>
<keyword evidence="2" id="KW-1133">Transmembrane helix</keyword>
<proteinExistence type="predicted"/>
<dbReference type="EMBL" id="HG670306">
    <property type="protein sequence ID" value="CDM85291.1"/>
    <property type="molecule type" value="Genomic_DNA"/>
</dbReference>
<feature type="transmembrane region" description="Helical" evidence="2">
    <location>
        <begin position="313"/>
        <end position="334"/>
    </location>
</feature>
<keyword evidence="2" id="KW-0812">Transmembrane</keyword>
<feature type="region of interest" description="Disordered" evidence="1">
    <location>
        <begin position="1"/>
        <end position="85"/>
    </location>
</feature>
<evidence type="ECO:0000256" key="2">
    <source>
        <dbReference type="SAM" id="Phobius"/>
    </source>
</evidence>
<accession>A0A077RWW9</accession>
<sequence>MDGDLTEGLLCKNSGKRPESPPPLSPSSGDIFKDPTDSSDSSTSGAPVRDDCKNHQEVVVASSAASEGEHGTVSTGEEEDKEASGPLARWEALAASAALREAAAAAAASRREAGSGGRAGGGSSGGAVSSRAEHLILVPPPGAAGLIHRADHLSDSWRTDPILAGPSTDLTVALQAFAAAPDERTAARLEQAAAALDIVASSNTEDGAVAKQLAAEAAALAAGWRGDDRQRQGSSAFETAAGRREPELQAPASYSTETLLCAVISGSLALLPYLPTQVPKRSRSVFAVLFGSVFVLASVGVMLLVAHKRFANTLARISFGTFTVLVIAFVGFALGGRTYS</sequence>
<evidence type="ECO:0000256" key="1">
    <source>
        <dbReference type="SAM" id="MobiDB-lite"/>
    </source>
</evidence>
<protein>
    <submittedName>
        <fullName evidence="3">Uncharacterized protein</fullName>
    </submittedName>
</protein>
<gene>
    <name evidence="3" type="ORF">TRAES_3BF098800040CFD_c1</name>
</gene>
<reference evidence="3" key="1">
    <citation type="journal article" date="2014" name="Science">
        <title>Structural and functional partitioning of bread wheat chromosome 3B.</title>
        <authorList>
            <person name="Choulet F."/>
            <person name="Alberti A."/>
            <person name="Theil S."/>
            <person name="Glover N."/>
            <person name="Barbe V."/>
            <person name="Daron J."/>
            <person name="Pingault L."/>
            <person name="Sourdille P."/>
            <person name="Couloux A."/>
            <person name="Paux E."/>
            <person name="Leroy P."/>
            <person name="Mangenot S."/>
            <person name="Guilhot N."/>
            <person name="Le Gouis J."/>
            <person name="Balfourier F."/>
            <person name="Alaux M."/>
            <person name="Jamilloux V."/>
            <person name="Poulain J."/>
            <person name="Durand C."/>
            <person name="Bellec A."/>
            <person name="Gaspin C."/>
            <person name="Safar J."/>
            <person name="Dolezel J."/>
            <person name="Rogers J."/>
            <person name="Vandepoele K."/>
            <person name="Aury J.M."/>
            <person name="Mayer K."/>
            <person name="Berges H."/>
            <person name="Quesneville H."/>
            <person name="Wincker P."/>
            <person name="Feuillet C."/>
        </authorList>
    </citation>
    <scope>NUCLEOTIDE SEQUENCE</scope>
</reference>
<feature type="transmembrane region" description="Helical" evidence="2">
    <location>
        <begin position="286"/>
        <end position="307"/>
    </location>
</feature>
<dbReference type="AlphaFoldDB" id="A0A077RWW9"/>